<reference evidence="1" key="1">
    <citation type="submission" date="2021-11" db="EMBL/GenBank/DDBJ databases">
        <title>Study of the species diversity of bacterial strains isolated from a unique natural object - Shulgan-Tash cave (Bashkiria).</title>
        <authorList>
            <person name="Sazanova A.L."/>
            <person name="Chirak E.R."/>
            <person name="Safronova V.I."/>
        </authorList>
    </citation>
    <scope>NUCLEOTIDE SEQUENCE</scope>
    <source>
        <strain evidence="1">P1</strain>
    </source>
</reference>
<evidence type="ECO:0000313" key="1">
    <source>
        <dbReference type="EMBL" id="UUZ44771.1"/>
    </source>
</evidence>
<name>A0AC61U448_9MICO</name>
<dbReference type="Proteomes" id="UP001059663">
    <property type="component" value="Chromosome"/>
</dbReference>
<sequence length="398" mass="42042">MTTTTPDARPTTTGSGVVGLMAALLSAIFAFQLSASMLSPVLATMERELEATSAQWGVTQTAFFASAALFSLFLPRWGDLVGRKRLMLGMLAVTTVGSVVSALAPSVGVLGPGRVVMGISGPIVPMALIMLRVQVPDARRYAQLMAVLTAVNGGIAGVDALAGGWLAASWGFRSVFWAMAAVSVIALVAVALGTRESRSGAHDAHGLDGGHRARRRPRGALLRPRRGRQGRRRPLAGGPRPGGRGGRRLRRLLAARAAGRPPARHDRSPPAATHPGAARDDPADDVRRLCGDERPAAQHRPGPGRRHRPRRRRGVVVDAHAVCARGARHGPRRRAAGRPLRLRGGAARRARGEHRGARRGPRSSSSRLRRRCCWESSSSSVSATPARATSCSTVSGSC</sequence>
<proteinExistence type="predicted"/>
<organism evidence="1 2">
    <name type="scientific">Janibacter limosus</name>
    <dbReference type="NCBI Taxonomy" id="53458"/>
    <lineage>
        <taxon>Bacteria</taxon>
        <taxon>Bacillati</taxon>
        <taxon>Actinomycetota</taxon>
        <taxon>Actinomycetes</taxon>
        <taxon>Micrococcales</taxon>
        <taxon>Intrasporangiaceae</taxon>
        <taxon>Janibacter</taxon>
    </lineage>
</organism>
<dbReference type="EMBL" id="CP087977">
    <property type="protein sequence ID" value="UUZ44771.1"/>
    <property type="molecule type" value="Genomic_DNA"/>
</dbReference>
<gene>
    <name evidence="1" type="ORF">LP422_21160</name>
</gene>
<evidence type="ECO:0000313" key="2">
    <source>
        <dbReference type="Proteomes" id="UP001059663"/>
    </source>
</evidence>
<accession>A0AC61U448</accession>
<protein>
    <submittedName>
        <fullName evidence="1">MFS transporter</fullName>
    </submittedName>
</protein>